<feature type="domain" description="ATPase F1/V1/A1 complex alpha/beta subunit N-terminal" evidence="15">
    <location>
        <begin position="69"/>
        <end position="135"/>
    </location>
</feature>
<evidence type="ECO:0000256" key="5">
    <source>
        <dbReference type="ARBA" id="ARBA00022781"/>
    </source>
</evidence>
<evidence type="ECO:0000256" key="8">
    <source>
        <dbReference type="ARBA" id="ARBA00023136"/>
    </source>
</evidence>
<dbReference type="GO" id="GO:0005739">
    <property type="term" value="C:mitochondrion"/>
    <property type="evidence" value="ECO:0007669"/>
    <property type="project" value="UniProtKB-ARBA"/>
</dbReference>
<dbReference type="CDD" id="cd01132">
    <property type="entry name" value="F1-ATPase_alpha_CD"/>
    <property type="match status" value="1"/>
</dbReference>
<evidence type="ECO:0000259" key="14">
    <source>
        <dbReference type="Pfam" id="PF00306"/>
    </source>
</evidence>
<dbReference type="InterPro" id="IPR033732">
    <property type="entry name" value="ATP_synth_F1_a_nt-bd_dom"/>
</dbReference>
<dbReference type="Gene3D" id="2.40.30.20">
    <property type="match status" value="1"/>
</dbReference>
<dbReference type="PIRSF" id="PIRSF039088">
    <property type="entry name" value="F_ATPase_subunit_alpha"/>
    <property type="match status" value="1"/>
</dbReference>
<dbReference type="GO" id="GO:0005524">
    <property type="term" value="F:ATP binding"/>
    <property type="evidence" value="ECO:0007669"/>
    <property type="project" value="UniProtKB-KW"/>
</dbReference>
<dbReference type="EMBL" id="VXIV02001702">
    <property type="protein sequence ID" value="KAF6030490.1"/>
    <property type="molecule type" value="Genomic_DNA"/>
</dbReference>
<dbReference type="Pfam" id="PF02874">
    <property type="entry name" value="ATP-synt_ab_N"/>
    <property type="match status" value="1"/>
</dbReference>
<evidence type="ECO:0000256" key="7">
    <source>
        <dbReference type="ARBA" id="ARBA00023065"/>
    </source>
</evidence>
<accession>A0A7J7JVQ5</accession>
<keyword evidence="17" id="KW-1185">Reference proteome</keyword>
<keyword evidence="9 12" id="KW-0139">CF(1)</keyword>
<evidence type="ECO:0000259" key="13">
    <source>
        <dbReference type="Pfam" id="PF00006"/>
    </source>
</evidence>
<dbReference type="InterPro" id="IPR000793">
    <property type="entry name" value="ATP_synth_asu_C"/>
</dbReference>
<comment type="caution">
    <text evidence="16">The sequence shown here is derived from an EMBL/GenBank/DDBJ whole genome shotgun (WGS) entry which is preliminary data.</text>
</comment>
<reference evidence="16" key="1">
    <citation type="submission" date="2020-06" db="EMBL/GenBank/DDBJ databases">
        <title>Draft genome of Bugula neritina, a colonial animal packing powerful symbionts and potential medicines.</title>
        <authorList>
            <person name="Rayko M."/>
        </authorList>
    </citation>
    <scope>NUCLEOTIDE SEQUENCE [LARGE SCALE GENOMIC DNA]</scope>
    <source>
        <strain evidence="16">Kwan_BN1</strain>
    </source>
</reference>
<dbReference type="SUPFAM" id="SSF47917">
    <property type="entry name" value="C-terminal domain of alpha and beta subunits of F1 ATP synthase"/>
    <property type="match status" value="1"/>
</dbReference>
<evidence type="ECO:0000256" key="6">
    <source>
        <dbReference type="ARBA" id="ARBA00022840"/>
    </source>
</evidence>
<gene>
    <name evidence="16" type="ORF">EB796_011199</name>
</gene>
<dbReference type="InterPro" id="IPR005294">
    <property type="entry name" value="ATP_synth_F1_asu"/>
</dbReference>
<dbReference type="InterPro" id="IPR004100">
    <property type="entry name" value="ATPase_F1/V1/A1_a/bsu_N"/>
</dbReference>
<dbReference type="AlphaFoldDB" id="A0A7J7JVQ5"/>
<dbReference type="InterPro" id="IPR027417">
    <property type="entry name" value="P-loop_NTPase"/>
</dbReference>
<dbReference type="InterPro" id="IPR036121">
    <property type="entry name" value="ATPase_F1/V1/A1_a/bsu_N_sf"/>
</dbReference>
<dbReference type="SUPFAM" id="SSF50615">
    <property type="entry name" value="N-terminal domain of alpha and beta subunits of F1 ATP synthase"/>
    <property type="match status" value="1"/>
</dbReference>
<dbReference type="FunFam" id="1.20.150.20:FF:000001">
    <property type="entry name" value="ATP synthase subunit alpha"/>
    <property type="match status" value="1"/>
</dbReference>
<dbReference type="PROSITE" id="PS00152">
    <property type="entry name" value="ATPASE_ALPHA_BETA"/>
    <property type="match status" value="1"/>
</dbReference>
<dbReference type="GO" id="GO:0045259">
    <property type="term" value="C:proton-transporting ATP synthase complex"/>
    <property type="evidence" value="ECO:0007669"/>
    <property type="project" value="UniProtKB-KW"/>
</dbReference>
<dbReference type="GO" id="GO:0043531">
    <property type="term" value="F:ADP binding"/>
    <property type="evidence" value="ECO:0007669"/>
    <property type="project" value="TreeGrafter"/>
</dbReference>
<dbReference type="HAMAP" id="MF_01346">
    <property type="entry name" value="ATP_synth_alpha_bact"/>
    <property type="match status" value="1"/>
</dbReference>
<dbReference type="FunFam" id="2.40.30.20:FF:000001">
    <property type="entry name" value="ATP synthase subunit alpha"/>
    <property type="match status" value="1"/>
</dbReference>
<protein>
    <recommendedName>
        <fullName evidence="12">ATP synthase subunit alpha</fullName>
    </recommendedName>
</protein>
<dbReference type="PANTHER" id="PTHR48082:SF2">
    <property type="entry name" value="ATP SYNTHASE SUBUNIT ALPHA, MITOCHONDRIAL"/>
    <property type="match status" value="1"/>
</dbReference>
<dbReference type="Gene3D" id="1.20.150.20">
    <property type="entry name" value="ATP synthase alpha/beta chain, C-terminal domain"/>
    <property type="match status" value="1"/>
</dbReference>
<dbReference type="Gene3D" id="3.40.50.300">
    <property type="entry name" value="P-loop containing nucleotide triphosphate hydrolases"/>
    <property type="match status" value="1"/>
</dbReference>
<comment type="subcellular location">
    <subcellularLocation>
        <location evidence="1">Membrane</location>
    </subcellularLocation>
</comment>
<dbReference type="InterPro" id="IPR023366">
    <property type="entry name" value="ATP_synth_asu-like_sf"/>
</dbReference>
<dbReference type="Pfam" id="PF00006">
    <property type="entry name" value="ATP-synt_ab"/>
    <property type="match status" value="1"/>
</dbReference>
<dbReference type="Pfam" id="PF00306">
    <property type="entry name" value="ATP-synt_ab_C"/>
    <property type="match status" value="1"/>
</dbReference>
<comment type="similarity">
    <text evidence="2 11">Belongs to the ATPase alpha/beta chains family.</text>
</comment>
<dbReference type="NCBIfam" id="NF009884">
    <property type="entry name" value="PRK13343.1"/>
    <property type="match status" value="1"/>
</dbReference>
<keyword evidence="7 11" id="KW-0406">Ion transport</keyword>
<comment type="function">
    <text evidence="12">Produces ATP from ADP in the presence of a proton gradient across the membrane.</text>
</comment>
<dbReference type="InterPro" id="IPR020003">
    <property type="entry name" value="ATPase_a/bsu_AS"/>
</dbReference>
<organism evidence="16 17">
    <name type="scientific">Bugula neritina</name>
    <name type="common">Brown bryozoan</name>
    <name type="synonym">Sertularia neritina</name>
    <dbReference type="NCBI Taxonomy" id="10212"/>
    <lineage>
        <taxon>Eukaryota</taxon>
        <taxon>Metazoa</taxon>
        <taxon>Spiralia</taxon>
        <taxon>Lophotrochozoa</taxon>
        <taxon>Bryozoa</taxon>
        <taxon>Gymnolaemata</taxon>
        <taxon>Cheilostomatida</taxon>
        <taxon>Flustrina</taxon>
        <taxon>Buguloidea</taxon>
        <taxon>Bugulidae</taxon>
        <taxon>Bugula</taxon>
    </lineage>
</organism>
<dbReference type="PANTHER" id="PTHR48082">
    <property type="entry name" value="ATP SYNTHASE SUBUNIT ALPHA, MITOCHONDRIAL"/>
    <property type="match status" value="1"/>
</dbReference>
<dbReference type="FunFam" id="3.40.50.300:FF:002432">
    <property type="entry name" value="ATP synthase subunit alpha, mitochondrial"/>
    <property type="match status" value="1"/>
</dbReference>
<keyword evidence="4 12" id="KW-0547">Nucleotide-binding</keyword>
<dbReference type="Proteomes" id="UP000593567">
    <property type="component" value="Unassembled WGS sequence"/>
</dbReference>
<evidence type="ECO:0000256" key="1">
    <source>
        <dbReference type="ARBA" id="ARBA00004370"/>
    </source>
</evidence>
<evidence type="ECO:0000256" key="12">
    <source>
        <dbReference type="RuleBase" id="RU003551"/>
    </source>
</evidence>
<name>A0A7J7JVQ5_BUGNE</name>
<dbReference type="GO" id="GO:0046933">
    <property type="term" value="F:proton-transporting ATP synthase activity, rotational mechanism"/>
    <property type="evidence" value="ECO:0007669"/>
    <property type="project" value="InterPro"/>
</dbReference>
<dbReference type="SUPFAM" id="SSF52540">
    <property type="entry name" value="P-loop containing nucleoside triphosphate hydrolases"/>
    <property type="match status" value="1"/>
</dbReference>
<dbReference type="OrthoDB" id="9805536at2759"/>
<keyword evidence="5 11" id="KW-0375">Hydrogen ion transport</keyword>
<keyword evidence="6 12" id="KW-0067">ATP-binding</keyword>
<feature type="domain" description="ATP synthase alpha subunit C-terminal" evidence="14">
    <location>
        <begin position="422"/>
        <end position="541"/>
    </location>
</feature>
<dbReference type="NCBIfam" id="TIGR00962">
    <property type="entry name" value="atpA"/>
    <property type="match status" value="1"/>
</dbReference>
<dbReference type="CDD" id="cd18116">
    <property type="entry name" value="ATP-synt_F1_alpha_N"/>
    <property type="match status" value="1"/>
</dbReference>
<keyword evidence="8" id="KW-0472">Membrane</keyword>
<evidence type="ECO:0000256" key="3">
    <source>
        <dbReference type="ARBA" id="ARBA00022448"/>
    </source>
</evidence>
<proteinExistence type="inferred from homology"/>
<keyword evidence="10 12" id="KW-0066">ATP synthesis</keyword>
<dbReference type="InterPro" id="IPR038376">
    <property type="entry name" value="ATP_synth_asu_C_sf"/>
</dbReference>
<evidence type="ECO:0000256" key="10">
    <source>
        <dbReference type="ARBA" id="ARBA00023310"/>
    </source>
</evidence>
<feature type="domain" description="ATPase F1/V1/A1 complex alpha/beta subunit nucleotide-binding" evidence="13">
    <location>
        <begin position="192"/>
        <end position="415"/>
    </location>
</feature>
<evidence type="ECO:0000313" key="17">
    <source>
        <dbReference type="Proteomes" id="UP000593567"/>
    </source>
</evidence>
<evidence type="ECO:0000256" key="2">
    <source>
        <dbReference type="ARBA" id="ARBA00008936"/>
    </source>
</evidence>
<dbReference type="InterPro" id="IPR000194">
    <property type="entry name" value="ATPase_F1/V1/A1_a/bsu_nucl-bd"/>
</dbReference>
<evidence type="ECO:0000313" key="16">
    <source>
        <dbReference type="EMBL" id="KAF6030490.1"/>
    </source>
</evidence>
<sequence length="547" mass="58777">MLTRRVVSSVARQLPGASKHVCSKPFGLASVAARKFTASSKTPAAAGSAEVSTILEERILGQSSQANLEETGRVLSIGDGIARVYGLNNIQAEEMVEFSSGLKGMALNLERDNVGVVVFGNDKLIKQGDIVKRTGAIVDVPVGEELLGRVVDALGNPIDGKGPLNASARARVGVKAPGIIPRTSVKDPMLTGIKAVDSLVPIGRGQRELIIGDRQTGKTAVAVDAIINQKRFNDSDDEKKKLYCIYVAIGQKRSTVAQLVKRLTDADAMKFTIVVSATASDAAPLQYLAPYSGCAMGEYFRDNAKHALIIYDDLSKQAVAYRQMSLLLRRPPGREAYPGDVFYLHSRLLERAAKMSEAFGGGSLTALPIIETQAGDVSAYIPTNVISITDGQIFLENELFYKGIIPAINVGLSVSRVGSAAQTKAMKQLELAQYREVAAFAQFGSDLDASTQALLNKGVRLTELLKQGQYVPMDVSEQVAVIYAGARGYLDKLDPSSITKFEQAFLKHIKASHQSLLDTIKNDGQITESTENQLKEVVVNFLAGFSP</sequence>
<evidence type="ECO:0000256" key="9">
    <source>
        <dbReference type="ARBA" id="ARBA00023196"/>
    </source>
</evidence>
<evidence type="ECO:0000256" key="4">
    <source>
        <dbReference type="ARBA" id="ARBA00022741"/>
    </source>
</evidence>
<evidence type="ECO:0000256" key="11">
    <source>
        <dbReference type="RuleBase" id="RU000339"/>
    </source>
</evidence>
<dbReference type="CDD" id="cd18113">
    <property type="entry name" value="ATP-synt_F1_alpha_C"/>
    <property type="match status" value="1"/>
</dbReference>
<keyword evidence="3 11" id="KW-0813">Transport</keyword>
<evidence type="ECO:0000259" key="15">
    <source>
        <dbReference type="Pfam" id="PF02874"/>
    </source>
</evidence>